<organism evidence="12 13">
    <name type="scientific">Halotalea alkalilenta</name>
    <dbReference type="NCBI Taxonomy" id="376489"/>
    <lineage>
        <taxon>Bacteria</taxon>
        <taxon>Pseudomonadati</taxon>
        <taxon>Pseudomonadota</taxon>
        <taxon>Gammaproteobacteria</taxon>
        <taxon>Oceanospirillales</taxon>
        <taxon>Halomonadaceae</taxon>
        <taxon>Halotalea</taxon>
    </lineage>
</organism>
<dbReference type="InterPro" id="IPR011856">
    <property type="entry name" value="tRNA_endonuc-like_dom_sf"/>
</dbReference>
<feature type="domain" description="VRR-NUC" evidence="11">
    <location>
        <begin position="431"/>
        <end position="545"/>
    </location>
</feature>
<dbReference type="GO" id="GO:0046872">
    <property type="term" value="F:metal ion binding"/>
    <property type="evidence" value="ECO:0007669"/>
    <property type="project" value="UniProtKB-KW"/>
</dbReference>
<evidence type="ECO:0000256" key="1">
    <source>
        <dbReference type="ARBA" id="ARBA00000983"/>
    </source>
</evidence>
<evidence type="ECO:0000256" key="9">
    <source>
        <dbReference type="ARBA" id="ARBA00022842"/>
    </source>
</evidence>
<reference evidence="12 13" key="1">
    <citation type="submission" date="2016-04" db="EMBL/GenBank/DDBJ databases">
        <title>Complete Genome Sequence of Halotalea alkalilenta IHB B 13600.</title>
        <authorList>
            <person name="Swarnkar M.K."/>
            <person name="Sharma A."/>
            <person name="Kaushal K."/>
            <person name="Soni R."/>
            <person name="Rana S."/>
            <person name="Singh A.K."/>
            <person name="Gulati A."/>
        </authorList>
    </citation>
    <scope>NUCLEOTIDE SEQUENCE [LARGE SCALE GENOMIC DNA]</scope>
    <source>
        <strain evidence="12 13">IHB B 13600</strain>
    </source>
</reference>
<dbReference type="EMBL" id="CP015243">
    <property type="protein sequence ID" value="ANF56576.1"/>
    <property type="molecule type" value="Genomic_DNA"/>
</dbReference>
<gene>
    <name evidence="12" type="ORF">A5892_03070</name>
</gene>
<dbReference type="RefSeq" id="WP_064121555.1">
    <property type="nucleotide sequence ID" value="NZ_CP015243.1"/>
</dbReference>
<dbReference type="EC" id="3.1.4.1" evidence="5"/>
<dbReference type="PANTHER" id="PTHR15749:SF4">
    <property type="entry name" value="FANCONI-ASSOCIATED NUCLEASE 1"/>
    <property type="match status" value="1"/>
</dbReference>
<name>A0A172YBT0_9GAMM</name>
<dbReference type="Pfam" id="PF08774">
    <property type="entry name" value="VRR_NUC"/>
    <property type="match status" value="1"/>
</dbReference>
<comment type="similarity">
    <text evidence="4">Belongs to the FAN1 family.</text>
</comment>
<dbReference type="Pfam" id="PF21315">
    <property type="entry name" value="FAN1_HTH"/>
    <property type="match status" value="1"/>
</dbReference>
<comment type="cofactor">
    <cofactor evidence="3">
        <name>Mg(2+)</name>
        <dbReference type="ChEBI" id="CHEBI:18420"/>
    </cofactor>
</comment>
<dbReference type="STRING" id="376489.A5892_03070"/>
<evidence type="ECO:0000313" key="13">
    <source>
        <dbReference type="Proteomes" id="UP000077875"/>
    </source>
</evidence>
<dbReference type="GO" id="GO:0004528">
    <property type="term" value="F:phosphodiesterase I activity"/>
    <property type="evidence" value="ECO:0007669"/>
    <property type="project" value="UniProtKB-EC"/>
</dbReference>
<accession>A0A172YBT0</accession>
<comment type="catalytic activity">
    <reaction evidence="1">
        <text>Hydrolytically removes 5'-nucleotides successively from the 3'-hydroxy termini of 3'-hydroxy-terminated oligonucleotides.</text>
        <dbReference type="EC" id="3.1.4.1"/>
    </reaction>
</comment>
<evidence type="ECO:0000256" key="2">
    <source>
        <dbReference type="ARBA" id="ARBA00001936"/>
    </source>
</evidence>
<evidence type="ECO:0000256" key="3">
    <source>
        <dbReference type="ARBA" id="ARBA00001946"/>
    </source>
</evidence>
<evidence type="ECO:0000256" key="7">
    <source>
        <dbReference type="ARBA" id="ARBA00022723"/>
    </source>
</evidence>
<sequence>MSHPLEDPLYYLDNFHTLLDWVAGRYGDLLDDDERGFIVRFSRLPVAARALLARMVMRKGELFRVSKLVYPEIEAVGGRESALQALADAGLVDPEPALSLEALFSLLRRAELETFLGVPPVATRKADWCASLSTRQPEPRPLAQWAPGLADRVVELRDPARYDRLRLMFFGNLRQDFSEFVLADLGIYRFERIQLDPVSRGFHHRGEVEDYLRLHRLRDRLEREGIGAMEGEEGRWAVEGALDNPWIEQRRQRLLLAYAKELERHGHSERSLSIYALCQAQGARVRRVRLLERLGRTEAALSLARQAQDAPESAEERQQLSRIAPRLHRRLGLPRPTVAKSAPVESFELRLPRSLSVEAAVRDHLTRPEAPVHYVENGLLNSLFGLLCWEAIFAPISGAFFHPFHTGPADLMREGFVERRRALFDACLAELDDDRYLGTIRRRFVDKQGIQSPFVHWGVLDQTLLERALACLPAAHLKQWCLWLLSDLKRNRAGFPDLIQFWPEQRRYRMVEVKGPGDRLQDNQRRMIAHCLEYDIPVSVCWVAWAEEPR</sequence>
<evidence type="ECO:0000256" key="10">
    <source>
        <dbReference type="ARBA" id="ARBA00023211"/>
    </source>
</evidence>
<dbReference type="PANTHER" id="PTHR15749">
    <property type="entry name" value="FANCONI-ASSOCIATED NUCLEASE 1"/>
    <property type="match status" value="1"/>
</dbReference>
<evidence type="ECO:0000256" key="4">
    <source>
        <dbReference type="ARBA" id="ARBA00005533"/>
    </source>
</evidence>
<keyword evidence="7" id="KW-0479">Metal-binding</keyword>
<dbReference type="SMART" id="SM00990">
    <property type="entry name" value="VRR_NUC"/>
    <property type="match status" value="1"/>
</dbReference>
<keyword evidence="13" id="KW-1185">Reference proteome</keyword>
<evidence type="ECO:0000259" key="11">
    <source>
        <dbReference type="SMART" id="SM00990"/>
    </source>
</evidence>
<dbReference type="InterPro" id="IPR014883">
    <property type="entry name" value="VRR_NUC"/>
</dbReference>
<keyword evidence="8" id="KW-0378">Hydrolase</keyword>
<dbReference type="InterPro" id="IPR040603">
    <property type="entry name" value="FAN1_SAP_bact"/>
</dbReference>
<keyword evidence="6" id="KW-0540">Nuclease</keyword>
<dbReference type="Proteomes" id="UP000077875">
    <property type="component" value="Chromosome"/>
</dbReference>
<dbReference type="GO" id="GO:0036297">
    <property type="term" value="P:interstrand cross-link repair"/>
    <property type="evidence" value="ECO:0007669"/>
    <property type="project" value="InterPro"/>
</dbReference>
<dbReference type="Pfam" id="PF18081">
    <property type="entry name" value="FANC_SAP"/>
    <property type="match status" value="1"/>
</dbReference>
<protein>
    <recommendedName>
        <fullName evidence="5">phosphodiesterase I</fullName>
        <ecNumber evidence="5">3.1.4.1</ecNumber>
    </recommendedName>
</protein>
<dbReference type="InterPro" id="IPR033315">
    <property type="entry name" value="Fan1-like"/>
</dbReference>
<dbReference type="KEGG" id="haa:A5892_03070"/>
<keyword evidence="10" id="KW-0464">Manganese</keyword>
<dbReference type="Gene3D" id="3.40.1350.10">
    <property type="match status" value="1"/>
</dbReference>
<proteinExistence type="inferred from homology"/>
<evidence type="ECO:0000256" key="6">
    <source>
        <dbReference type="ARBA" id="ARBA00022722"/>
    </source>
</evidence>
<evidence type="ECO:0000256" key="8">
    <source>
        <dbReference type="ARBA" id="ARBA00022801"/>
    </source>
</evidence>
<evidence type="ECO:0000256" key="5">
    <source>
        <dbReference type="ARBA" id="ARBA00012029"/>
    </source>
</evidence>
<comment type="cofactor">
    <cofactor evidence="2">
        <name>Mn(2+)</name>
        <dbReference type="ChEBI" id="CHEBI:29035"/>
    </cofactor>
</comment>
<dbReference type="AlphaFoldDB" id="A0A172YBT0"/>
<dbReference type="InterPro" id="IPR049125">
    <property type="entry name" value="FAN1-like_WH"/>
</dbReference>
<keyword evidence="9" id="KW-0460">Magnesium</keyword>
<dbReference type="GO" id="GO:0003676">
    <property type="term" value="F:nucleic acid binding"/>
    <property type="evidence" value="ECO:0007669"/>
    <property type="project" value="InterPro"/>
</dbReference>
<evidence type="ECO:0000313" key="12">
    <source>
        <dbReference type="EMBL" id="ANF56576.1"/>
    </source>
</evidence>